<evidence type="ECO:0000313" key="4">
    <source>
        <dbReference type="Proteomes" id="UP000009170"/>
    </source>
</evidence>
<dbReference type="EMBL" id="CAID01000003">
    <property type="protein sequence ID" value="CEF97307.1"/>
    <property type="molecule type" value="Genomic_DNA"/>
</dbReference>
<dbReference type="InterPro" id="IPR027417">
    <property type="entry name" value="P-loop_NTPase"/>
</dbReference>
<sequence length="374" mass="41028">MTSRTPVNVITGVLGAGKTTVVREMVAKKPSEELWVVIVNDFGALGIDGALVDDVSGRVVDGAGAPRVVVREVSGGCACCASSSPFEIAVAQTIRRFRPSRVLVEPSGLGDAGKIIDALRSKNLRESVEVRATVCVVDVREFGARATGVRASELFRAQTECAEALCGTHQDVADDGDVERFREFGEGFWPKKNDIFLARERDWAVDLATLDAACGWESRAPATEDEASPSAGAGASRGRGPFELVPRLVANGTPWMVKNESDDHYASCGYAFHADDVFVRPLLRKFFDEFLLQRADVVRFKGVLRLGAEWARPDVDKTDPARGKKIAFTESSYRRDSRIEVIRRRSPDVSRADDDDFWNEIRGRLVACRKPPRP</sequence>
<dbReference type="InParanoid" id="A0A090M3P5"/>
<dbReference type="PANTHER" id="PTHR13748:SF46">
    <property type="entry name" value="ZINC CHAPERONE YEIR"/>
    <property type="match status" value="1"/>
</dbReference>
<dbReference type="Pfam" id="PF02492">
    <property type="entry name" value="cobW"/>
    <property type="match status" value="1"/>
</dbReference>
<dbReference type="Proteomes" id="UP000009170">
    <property type="component" value="Unassembled WGS sequence"/>
</dbReference>
<dbReference type="GeneID" id="34945719"/>
<dbReference type="PANTHER" id="PTHR13748">
    <property type="entry name" value="COBW-RELATED"/>
    <property type="match status" value="1"/>
</dbReference>
<dbReference type="RefSeq" id="XP_022838617.1">
    <property type="nucleotide sequence ID" value="XM_022984897.1"/>
</dbReference>
<keyword evidence="3" id="KW-0378">Hydrolase</keyword>
<feature type="domain" description="CobW/HypB/UreG nucleotide-binding" evidence="2">
    <location>
        <begin position="6"/>
        <end position="182"/>
    </location>
</feature>
<dbReference type="KEGG" id="ota:OT_ostta03g05000"/>
<evidence type="ECO:0000259" key="2">
    <source>
        <dbReference type="Pfam" id="PF02492"/>
    </source>
</evidence>
<feature type="region of interest" description="Disordered" evidence="1">
    <location>
        <begin position="219"/>
        <end position="239"/>
    </location>
</feature>
<dbReference type="GO" id="GO:0005737">
    <property type="term" value="C:cytoplasm"/>
    <property type="evidence" value="ECO:0007669"/>
    <property type="project" value="TreeGrafter"/>
</dbReference>
<dbReference type="InterPro" id="IPR003495">
    <property type="entry name" value="CobW/HypB/UreG_nucleotide-bd"/>
</dbReference>
<evidence type="ECO:0000313" key="3">
    <source>
        <dbReference type="EMBL" id="CEF97307.1"/>
    </source>
</evidence>
<comment type="caution">
    <text evidence="3">The sequence shown here is derived from an EMBL/GenBank/DDBJ whole genome shotgun (WGS) entry which is preliminary data.</text>
</comment>
<dbReference type="InterPro" id="IPR051316">
    <property type="entry name" value="Zinc-reg_GTPase_activator"/>
</dbReference>
<gene>
    <name evidence="3" type="ORF">OT_ostta03g05000</name>
</gene>
<feature type="compositionally biased region" description="Low complexity" evidence="1">
    <location>
        <begin position="228"/>
        <end position="239"/>
    </location>
</feature>
<dbReference type="SUPFAM" id="SSF52540">
    <property type="entry name" value="P-loop containing nucleoside triphosphate hydrolases"/>
    <property type="match status" value="1"/>
</dbReference>
<reference evidence="4" key="1">
    <citation type="journal article" date="2006" name="Proc. Natl. Acad. Sci. U.S.A.">
        <title>Genome analysis of the smallest free-living eukaryote Ostreococcus tauri unveils many unique features.</title>
        <authorList>
            <person name="Derelle E."/>
            <person name="Ferraz C."/>
            <person name="Rombauts S."/>
            <person name="Rouze P."/>
            <person name="Worden A.Z."/>
            <person name="Robbens S."/>
            <person name="Partensky F."/>
            <person name="Degroeve S."/>
            <person name="Echeynie S."/>
            <person name="Cooke R."/>
            <person name="Saeys Y."/>
            <person name="Wuyts J."/>
            <person name="Jabbari K."/>
            <person name="Bowler C."/>
            <person name="Panaud O."/>
            <person name="Piegu B."/>
            <person name="Ball S.G."/>
            <person name="Ral J.-P."/>
            <person name="Bouget F.-Y."/>
            <person name="Piganeau G."/>
            <person name="De Baets B."/>
            <person name="Picard A."/>
            <person name="Delseny M."/>
            <person name="Demaille J."/>
            <person name="Van de Peer Y."/>
            <person name="Moreau H."/>
        </authorList>
    </citation>
    <scope>NUCLEOTIDE SEQUENCE [LARGE SCALE GENOMIC DNA]</scope>
    <source>
        <strain evidence="4">OTTH 0595 / CCAP 157/2 / RCC745</strain>
    </source>
</reference>
<dbReference type="OrthoDB" id="272672at2759"/>
<dbReference type="GO" id="GO:0016787">
    <property type="term" value="F:hydrolase activity"/>
    <property type="evidence" value="ECO:0007669"/>
    <property type="project" value="UniProtKB-KW"/>
</dbReference>
<reference evidence="3 4" key="2">
    <citation type="journal article" date="2014" name="BMC Genomics">
        <title>An improved genome of the model marine alga Ostreococcus tauri unfolds by assessing Illumina de novo assemblies.</title>
        <authorList>
            <person name="Blanc-Mathieu R."/>
            <person name="Verhelst B."/>
            <person name="Derelle E."/>
            <person name="Rombauts S."/>
            <person name="Bouget F.Y."/>
            <person name="Carre I."/>
            <person name="Chateau A."/>
            <person name="Eyre-Walker A."/>
            <person name="Grimsley N."/>
            <person name="Moreau H."/>
            <person name="Piegu B."/>
            <person name="Rivals E."/>
            <person name="Schackwitz W."/>
            <person name="Van de Peer Y."/>
            <person name="Piganeau G."/>
        </authorList>
    </citation>
    <scope>NUCLEOTIDE SEQUENCE [LARGE SCALE GENOMIC DNA]</scope>
    <source>
        <strain evidence="4">OTTH 0595 / CCAP 157/2 / RCC745</strain>
    </source>
</reference>
<evidence type="ECO:0000256" key="1">
    <source>
        <dbReference type="SAM" id="MobiDB-lite"/>
    </source>
</evidence>
<name>A0A090M3P5_OSTTA</name>
<keyword evidence="4" id="KW-1185">Reference proteome</keyword>
<protein>
    <submittedName>
        <fullName evidence="3">P-loop containing nucleoside triphosphate hydrolase</fullName>
    </submittedName>
</protein>
<dbReference type="Gene3D" id="3.40.50.300">
    <property type="entry name" value="P-loop containing nucleotide triphosphate hydrolases"/>
    <property type="match status" value="1"/>
</dbReference>
<dbReference type="AlphaFoldDB" id="A0A090M3P5"/>
<dbReference type="CDD" id="cd03112">
    <property type="entry name" value="CobW-like"/>
    <property type="match status" value="1"/>
</dbReference>
<accession>A0A090M3P5</accession>
<proteinExistence type="predicted"/>
<organism evidence="3 4">
    <name type="scientific">Ostreococcus tauri</name>
    <name type="common">Marine green alga</name>
    <dbReference type="NCBI Taxonomy" id="70448"/>
    <lineage>
        <taxon>Eukaryota</taxon>
        <taxon>Viridiplantae</taxon>
        <taxon>Chlorophyta</taxon>
        <taxon>Mamiellophyceae</taxon>
        <taxon>Mamiellales</taxon>
        <taxon>Bathycoccaceae</taxon>
        <taxon>Ostreococcus</taxon>
    </lineage>
</organism>